<evidence type="ECO:0000313" key="8">
    <source>
        <dbReference type="EMBL" id="OTA31733.1"/>
    </source>
</evidence>
<comment type="caution">
    <text evidence="8">The sequence shown here is derived from an EMBL/GenBank/DDBJ whole genome shotgun (WGS) entry which is preliminary data.</text>
</comment>
<dbReference type="EMBL" id="MUNK01000108">
    <property type="protein sequence ID" value="OTA31733.1"/>
    <property type="molecule type" value="Genomic_DNA"/>
</dbReference>
<name>A0A1Z5T6S1_HORWE</name>
<dbReference type="InterPro" id="IPR013087">
    <property type="entry name" value="Znf_C2H2_type"/>
</dbReference>
<feature type="domain" description="C2H2-type" evidence="7">
    <location>
        <begin position="155"/>
        <end position="194"/>
    </location>
</feature>
<dbReference type="SUPFAM" id="SSF57667">
    <property type="entry name" value="beta-beta-alpha zinc fingers"/>
    <property type="match status" value="3"/>
</dbReference>
<dbReference type="GO" id="GO:0005634">
    <property type="term" value="C:nucleus"/>
    <property type="evidence" value="ECO:0007669"/>
    <property type="project" value="UniProtKB-ARBA"/>
</dbReference>
<keyword evidence="2" id="KW-0677">Repeat</keyword>
<feature type="domain" description="C2H2-type" evidence="7">
    <location>
        <begin position="344"/>
        <end position="374"/>
    </location>
</feature>
<dbReference type="AlphaFoldDB" id="A0A1Z5T6S1"/>
<dbReference type="GO" id="GO:0000981">
    <property type="term" value="F:DNA-binding transcription factor activity, RNA polymerase II-specific"/>
    <property type="evidence" value="ECO:0007669"/>
    <property type="project" value="TreeGrafter"/>
</dbReference>
<reference evidence="8 9" key="1">
    <citation type="submission" date="2017-01" db="EMBL/GenBank/DDBJ databases">
        <title>The recent genome duplication of the halophilic yeast Hortaea werneckii: insights from long-read sequencing.</title>
        <authorList>
            <person name="Sinha S."/>
            <person name="Flibotte S."/>
            <person name="Neira M."/>
            <person name="Lenassi M."/>
            <person name="Gostincar C."/>
            <person name="Stajich J.E."/>
            <person name="Nislow C.E."/>
        </authorList>
    </citation>
    <scope>NUCLEOTIDE SEQUENCE [LARGE SCALE GENOMIC DNA]</scope>
    <source>
        <strain evidence="8 9">EXF-2000</strain>
    </source>
</reference>
<organism evidence="8 9">
    <name type="scientific">Hortaea werneckii EXF-2000</name>
    <dbReference type="NCBI Taxonomy" id="1157616"/>
    <lineage>
        <taxon>Eukaryota</taxon>
        <taxon>Fungi</taxon>
        <taxon>Dikarya</taxon>
        <taxon>Ascomycota</taxon>
        <taxon>Pezizomycotina</taxon>
        <taxon>Dothideomycetes</taxon>
        <taxon>Dothideomycetidae</taxon>
        <taxon>Mycosphaerellales</taxon>
        <taxon>Teratosphaeriaceae</taxon>
        <taxon>Hortaea</taxon>
    </lineage>
</organism>
<dbReference type="SMART" id="SM00355">
    <property type="entry name" value="ZnF_C2H2"/>
    <property type="match status" value="10"/>
</dbReference>
<dbReference type="InterPro" id="IPR050329">
    <property type="entry name" value="GLI_C2H2-zinc-finger"/>
</dbReference>
<evidence type="ECO:0000259" key="7">
    <source>
        <dbReference type="PROSITE" id="PS50157"/>
    </source>
</evidence>
<dbReference type="FunFam" id="3.30.160.60:FF:000125">
    <property type="entry name" value="Putative zinc finger protein 143"/>
    <property type="match status" value="1"/>
</dbReference>
<evidence type="ECO:0000256" key="3">
    <source>
        <dbReference type="ARBA" id="ARBA00022771"/>
    </source>
</evidence>
<feature type="domain" description="C2H2-type" evidence="7">
    <location>
        <begin position="124"/>
        <end position="149"/>
    </location>
</feature>
<evidence type="ECO:0000256" key="4">
    <source>
        <dbReference type="ARBA" id="ARBA00022833"/>
    </source>
</evidence>
<feature type="domain" description="C2H2-type" evidence="7">
    <location>
        <begin position="195"/>
        <end position="225"/>
    </location>
</feature>
<evidence type="ECO:0000256" key="6">
    <source>
        <dbReference type="SAM" id="MobiDB-lite"/>
    </source>
</evidence>
<dbReference type="GO" id="GO:0000978">
    <property type="term" value="F:RNA polymerase II cis-regulatory region sequence-specific DNA binding"/>
    <property type="evidence" value="ECO:0007669"/>
    <property type="project" value="UniProtKB-ARBA"/>
</dbReference>
<keyword evidence="4" id="KW-0862">Zinc</keyword>
<feature type="region of interest" description="Disordered" evidence="6">
    <location>
        <begin position="547"/>
        <end position="580"/>
    </location>
</feature>
<dbReference type="PROSITE" id="PS50157">
    <property type="entry name" value="ZINC_FINGER_C2H2_2"/>
    <property type="match status" value="6"/>
</dbReference>
<accession>A0A1Z5T6S1</accession>
<dbReference type="PANTHER" id="PTHR19818">
    <property type="entry name" value="ZINC FINGER PROTEIN ZIC AND GLI"/>
    <property type="match status" value="1"/>
</dbReference>
<feature type="compositionally biased region" description="Low complexity" evidence="6">
    <location>
        <begin position="17"/>
        <end position="28"/>
    </location>
</feature>
<dbReference type="VEuPathDB" id="FungiDB:BTJ68_08659"/>
<keyword evidence="1" id="KW-0479">Metal-binding</keyword>
<feature type="compositionally biased region" description="Polar residues" evidence="6">
    <location>
        <begin position="52"/>
        <end position="70"/>
    </location>
</feature>
<dbReference type="GO" id="GO:0008270">
    <property type="term" value="F:zinc ion binding"/>
    <property type="evidence" value="ECO:0007669"/>
    <property type="project" value="UniProtKB-KW"/>
</dbReference>
<evidence type="ECO:0000256" key="5">
    <source>
        <dbReference type="PROSITE-ProRule" id="PRU00042"/>
    </source>
</evidence>
<gene>
    <name evidence="8" type="ORF">BTJ68_08659</name>
</gene>
<dbReference type="STRING" id="1157616.A0A1Z5T6S1"/>
<feature type="compositionally biased region" description="Basic and acidic residues" evidence="6">
    <location>
        <begin position="34"/>
        <end position="44"/>
    </location>
</feature>
<feature type="region of interest" description="Disordered" evidence="6">
    <location>
        <begin position="1"/>
        <end position="88"/>
    </location>
</feature>
<dbReference type="Pfam" id="PF00096">
    <property type="entry name" value="zf-C2H2"/>
    <property type="match status" value="4"/>
</dbReference>
<dbReference type="GO" id="GO:0045944">
    <property type="term" value="P:positive regulation of transcription by RNA polymerase II"/>
    <property type="evidence" value="ECO:0007669"/>
    <property type="project" value="UniProtKB-ARBA"/>
</dbReference>
<dbReference type="Gene3D" id="3.30.160.60">
    <property type="entry name" value="Classic Zinc Finger"/>
    <property type="match status" value="5"/>
</dbReference>
<evidence type="ECO:0000313" key="9">
    <source>
        <dbReference type="Proteomes" id="UP000194280"/>
    </source>
</evidence>
<dbReference type="PANTHER" id="PTHR19818:SF139">
    <property type="entry name" value="PAIR-RULE PROTEIN ODD-PAIRED"/>
    <property type="match status" value="1"/>
</dbReference>
<keyword evidence="9" id="KW-1185">Reference proteome</keyword>
<sequence length="607" mass="67198">MAAAMVPSAPQKRKASEVVGEGASSSSSATPKRARCEPKDKADTEMIAADNSGVQLDNGNDETGSSNSRPPSVAATEISKAETTASGYRRPKKYVCDQPDCGKAFDRPTKLQIHIRSHTNERPFACEEPGCDKTFQRSEHLKRHMRDTHCEAPGFICEYVLRESENANAVKCGKGFTTITRLRRHMAIHEKKEETRCQEPGCGKVFRKQETLQRHIKADHLGEKTYRCTHVDTSGDGDTVECGKAFSKPEQLRSHEAREHSGNRYFCDICPATEKLTDELVDEMETLSGCETRVGFATYTDLQLHIRTVHPPTCTQCGKECESNRALNAHVDIEHTSLSERQTFKCTWPGCDRGFTKSGNLKVHMQNVHAKARNFVCGQFDLRDSPKTQGWNGIGCGMGFGTKANLEDHVRTQHLGFPSKIRPCRRKKANGSSTPSTMMDIDELATPSMPTAEPKHGALSMLTGHGYDEIRPIPCMIHGCANRFTKDYELATHLELTHGWQVDDVNDRIAERRALEGGQFWLGGAEQIDAECHEEEALREQLEDILRPGSRSEPLRAAGAGDPMSTDHGFPAGTEKQREQQPLTVNGMLGEDGEPMILGFLGSPTSM</sequence>
<dbReference type="Proteomes" id="UP000194280">
    <property type="component" value="Unassembled WGS sequence"/>
</dbReference>
<dbReference type="FunFam" id="3.30.160.60:FF:000072">
    <property type="entry name" value="zinc finger protein 143 isoform X1"/>
    <property type="match status" value="1"/>
</dbReference>
<keyword evidence="3 5" id="KW-0863">Zinc-finger</keyword>
<evidence type="ECO:0000256" key="1">
    <source>
        <dbReference type="ARBA" id="ARBA00022723"/>
    </source>
</evidence>
<protein>
    <recommendedName>
        <fullName evidence="7">C2H2-type domain-containing protein</fullName>
    </recommendedName>
</protein>
<dbReference type="PROSITE" id="PS00028">
    <property type="entry name" value="ZINC_FINGER_C2H2_1"/>
    <property type="match status" value="5"/>
</dbReference>
<dbReference type="InParanoid" id="A0A1Z5T6S1"/>
<dbReference type="OrthoDB" id="4748970at2759"/>
<dbReference type="InterPro" id="IPR036236">
    <property type="entry name" value="Znf_C2H2_sf"/>
</dbReference>
<feature type="domain" description="C2H2-type" evidence="7">
    <location>
        <begin position="226"/>
        <end position="265"/>
    </location>
</feature>
<evidence type="ECO:0000256" key="2">
    <source>
        <dbReference type="ARBA" id="ARBA00022737"/>
    </source>
</evidence>
<proteinExistence type="predicted"/>
<feature type="domain" description="C2H2-type" evidence="7">
    <location>
        <begin position="94"/>
        <end position="123"/>
    </location>
</feature>